<dbReference type="Proteomes" id="UP000179270">
    <property type="component" value="Unassembled WGS sequence"/>
</dbReference>
<dbReference type="STRING" id="1802055.A3A74_00610"/>
<name>A0A1F7I806_9BACT</name>
<evidence type="ECO:0000313" key="1">
    <source>
        <dbReference type="EMBL" id="OGK39507.1"/>
    </source>
</evidence>
<evidence type="ECO:0000313" key="2">
    <source>
        <dbReference type="Proteomes" id="UP000179270"/>
    </source>
</evidence>
<accession>A0A1F7I806</accession>
<comment type="caution">
    <text evidence="1">The sequence shown here is derived from an EMBL/GenBank/DDBJ whole genome shotgun (WGS) entry which is preliminary data.</text>
</comment>
<reference evidence="1 2" key="1">
    <citation type="journal article" date="2016" name="Nat. Commun.">
        <title>Thousands of microbial genomes shed light on interconnected biogeochemical processes in an aquifer system.</title>
        <authorList>
            <person name="Anantharaman K."/>
            <person name="Brown C.T."/>
            <person name="Hug L.A."/>
            <person name="Sharon I."/>
            <person name="Castelle C.J."/>
            <person name="Probst A.J."/>
            <person name="Thomas B.C."/>
            <person name="Singh A."/>
            <person name="Wilkins M.J."/>
            <person name="Karaoz U."/>
            <person name="Brodie E.L."/>
            <person name="Williams K.H."/>
            <person name="Hubbard S.S."/>
            <person name="Banfield J.F."/>
        </authorList>
    </citation>
    <scope>NUCLEOTIDE SEQUENCE [LARGE SCALE GENOMIC DNA]</scope>
</reference>
<organism evidence="1 2">
    <name type="scientific">Candidatus Roizmanbacteria bacterium RIFCSPLOWO2_01_FULL_35_13</name>
    <dbReference type="NCBI Taxonomy" id="1802055"/>
    <lineage>
        <taxon>Bacteria</taxon>
        <taxon>Candidatus Roizmaniibacteriota</taxon>
    </lineage>
</organism>
<proteinExistence type="predicted"/>
<dbReference type="AlphaFoldDB" id="A0A1F7I806"/>
<protein>
    <submittedName>
        <fullName evidence="1">Uncharacterized protein</fullName>
    </submittedName>
</protein>
<gene>
    <name evidence="1" type="ORF">A3A74_00610</name>
</gene>
<dbReference type="EMBL" id="MGAF01000048">
    <property type="protein sequence ID" value="OGK39507.1"/>
    <property type="molecule type" value="Genomic_DNA"/>
</dbReference>
<sequence>MSYLNNSKLIVGNVAMDLQRSALELYTKNDQLALIFLNHATKTINRCNDKAWVEIYKKNIVKDLSYSNNEQRIRISDKINTLSNILLTSLI</sequence>